<sequence>MKKYYISTLVMIVLFTSSCVQPTRNINITLKLHLKGMKDVQRVGVKGNDKPLSWDQGLPMNPIIKDSLYTVTYTTKTGYNFTEIKFTVDDKAELKGQPNRRLDFPNTNRVVYEATFDNPAAKAN</sequence>
<feature type="signal peptide" evidence="1">
    <location>
        <begin position="1"/>
        <end position="22"/>
    </location>
</feature>
<gene>
    <name evidence="2" type="ORF">FPZ42_05825</name>
</gene>
<dbReference type="EMBL" id="VOEI01000001">
    <property type="protein sequence ID" value="TWR28722.1"/>
    <property type="molecule type" value="Genomic_DNA"/>
</dbReference>
<organism evidence="2 3">
    <name type="scientific">Mucilaginibacter achroorhodeus</name>
    <dbReference type="NCBI Taxonomy" id="2599294"/>
    <lineage>
        <taxon>Bacteria</taxon>
        <taxon>Pseudomonadati</taxon>
        <taxon>Bacteroidota</taxon>
        <taxon>Sphingobacteriia</taxon>
        <taxon>Sphingobacteriales</taxon>
        <taxon>Sphingobacteriaceae</taxon>
        <taxon>Mucilaginibacter</taxon>
    </lineage>
</organism>
<keyword evidence="1" id="KW-0732">Signal</keyword>
<proteinExistence type="predicted"/>
<dbReference type="Proteomes" id="UP000318010">
    <property type="component" value="Unassembled WGS sequence"/>
</dbReference>
<accession>A0A563UBG9</accession>
<dbReference type="OrthoDB" id="883826at2"/>
<dbReference type="AlphaFoldDB" id="A0A563UBG9"/>
<comment type="caution">
    <text evidence="2">The sequence shown here is derived from an EMBL/GenBank/DDBJ whole genome shotgun (WGS) entry which is preliminary data.</text>
</comment>
<feature type="chain" id="PRO_5022121553" evidence="1">
    <location>
        <begin position="23"/>
        <end position="124"/>
    </location>
</feature>
<dbReference type="RefSeq" id="WP_146269516.1">
    <property type="nucleotide sequence ID" value="NZ_VOEI01000001.1"/>
</dbReference>
<evidence type="ECO:0000256" key="1">
    <source>
        <dbReference type="SAM" id="SignalP"/>
    </source>
</evidence>
<reference evidence="2 3" key="1">
    <citation type="submission" date="2019-07" db="EMBL/GenBank/DDBJ databases">
        <authorList>
            <person name="Kim J."/>
        </authorList>
    </citation>
    <scope>NUCLEOTIDE SEQUENCE [LARGE SCALE GENOMIC DNA]</scope>
    <source>
        <strain evidence="2 3">MJ1a</strain>
    </source>
</reference>
<evidence type="ECO:0000313" key="2">
    <source>
        <dbReference type="EMBL" id="TWR28722.1"/>
    </source>
</evidence>
<keyword evidence="3" id="KW-1185">Reference proteome</keyword>
<evidence type="ECO:0000313" key="3">
    <source>
        <dbReference type="Proteomes" id="UP000318010"/>
    </source>
</evidence>
<name>A0A563UBG9_9SPHI</name>
<dbReference type="PROSITE" id="PS51257">
    <property type="entry name" value="PROKAR_LIPOPROTEIN"/>
    <property type="match status" value="1"/>
</dbReference>
<protein>
    <submittedName>
        <fullName evidence="2">Uncharacterized protein</fullName>
    </submittedName>
</protein>